<proteinExistence type="predicted"/>
<accession>A0A834FS77</accession>
<dbReference type="AlphaFoldDB" id="A0A834FS77"/>
<dbReference type="Proteomes" id="UP000646548">
    <property type="component" value="Unassembled WGS sequence"/>
</dbReference>
<dbReference type="EMBL" id="WKFB01000016">
    <property type="protein sequence ID" value="KAF6738975.1"/>
    <property type="molecule type" value="Genomic_DNA"/>
</dbReference>
<comment type="caution">
    <text evidence="1">The sequence shown here is derived from an EMBL/GenBank/DDBJ whole genome shotgun (WGS) entry which is preliminary data.</text>
</comment>
<protein>
    <submittedName>
        <fullName evidence="1">Uncharacterized protein</fullName>
    </submittedName>
</protein>
<reference evidence="1" key="1">
    <citation type="journal article" name="BMC Genomics">
        <title>Long-read sequencing and de novo genome assembly of marine medaka (Oryzias melastigma).</title>
        <authorList>
            <person name="Liang P."/>
            <person name="Saqib H.S.A."/>
            <person name="Ni X."/>
            <person name="Shen Y."/>
        </authorList>
    </citation>
    <scope>NUCLEOTIDE SEQUENCE</scope>
    <source>
        <strain evidence="1">Bigg-433</strain>
    </source>
</reference>
<evidence type="ECO:0000313" key="2">
    <source>
        <dbReference type="Proteomes" id="UP000646548"/>
    </source>
</evidence>
<sequence>MPPAETGWALGSSSCGARNRFPAELLGEGLGRRRISLSAFQLLLSAARRMAAALSLASCSRADALLWVCGTRTTGHDPAAAEVDLRTAALKASSLTSFRFVRMLKYAPNASRALAAT</sequence>
<evidence type="ECO:0000313" key="1">
    <source>
        <dbReference type="EMBL" id="KAF6738975.1"/>
    </source>
</evidence>
<gene>
    <name evidence="1" type="ORF">FQA47_021750</name>
</gene>
<organism evidence="1 2">
    <name type="scientific">Oryzias melastigma</name>
    <name type="common">Marine medaka</name>
    <dbReference type="NCBI Taxonomy" id="30732"/>
    <lineage>
        <taxon>Eukaryota</taxon>
        <taxon>Metazoa</taxon>
        <taxon>Chordata</taxon>
        <taxon>Craniata</taxon>
        <taxon>Vertebrata</taxon>
        <taxon>Euteleostomi</taxon>
        <taxon>Actinopterygii</taxon>
        <taxon>Neopterygii</taxon>
        <taxon>Teleostei</taxon>
        <taxon>Neoteleostei</taxon>
        <taxon>Acanthomorphata</taxon>
        <taxon>Ovalentaria</taxon>
        <taxon>Atherinomorphae</taxon>
        <taxon>Beloniformes</taxon>
        <taxon>Adrianichthyidae</taxon>
        <taxon>Oryziinae</taxon>
        <taxon>Oryzias</taxon>
    </lineage>
</organism>
<name>A0A834FS77_ORYME</name>